<name>A0A1I7ZL68_9BILA</name>
<dbReference type="Proteomes" id="UP000095287">
    <property type="component" value="Unplaced"/>
</dbReference>
<sequence>MPVRESATKWHLLGNTCRPLTGGVVAAVLHPLETLQQDIDDLLAALGDDAISELKTRRDHVVPNRYLDPPEYRPRRLSLKGVPITSTWWRTLLCHVALARLMVVTE</sequence>
<protein>
    <submittedName>
        <fullName evidence="2">WS_DGAT_C domain-containing protein</fullName>
    </submittedName>
</protein>
<evidence type="ECO:0000313" key="1">
    <source>
        <dbReference type="Proteomes" id="UP000095287"/>
    </source>
</evidence>
<dbReference type="WBParaSite" id="L893_g2752.t1">
    <property type="protein sequence ID" value="L893_g2752.t1"/>
    <property type="gene ID" value="L893_g2752"/>
</dbReference>
<accession>A0A1I7ZL68</accession>
<reference evidence="2" key="1">
    <citation type="submission" date="2016-11" db="UniProtKB">
        <authorList>
            <consortium name="WormBaseParasite"/>
        </authorList>
    </citation>
    <scope>IDENTIFICATION</scope>
</reference>
<dbReference type="AlphaFoldDB" id="A0A1I7ZL68"/>
<evidence type="ECO:0000313" key="2">
    <source>
        <dbReference type="WBParaSite" id="L893_g2752.t1"/>
    </source>
</evidence>
<organism evidence="1 2">
    <name type="scientific">Steinernema glaseri</name>
    <dbReference type="NCBI Taxonomy" id="37863"/>
    <lineage>
        <taxon>Eukaryota</taxon>
        <taxon>Metazoa</taxon>
        <taxon>Ecdysozoa</taxon>
        <taxon>Nematoda</taxon>
        <taxon>Chromadorea</taxon>
        <taxon>Rhabditida</taxon>
        <taxon>Tylenchina</taxon>
        <taxon>Panagrolaimomorpha</taxon>
        <taxon>Strongyloidoidea</taxon>
        <taxon>Steinernematidae</taxon>
        <taxon>Steinernema</taxon>
    </lineage>
</organism>
<proteinExistence type="predicted"/>
<keyword evidence="1" id="KW-1185">Reference proteome</keyword>